<dbReference type="InterPro" id="IPR003156">
    <property type="entry name" value="DHHA1_dom"/>
</dbReference>
<accession>A0AAN4VYI4</accession>
<dbReference type="Pfam" id="PF01368">
    <property type="entry name" value="DHH"/>
    <property type="match status" value="1"/>
</dbReference>
<evidence type="ECO:0000256" key="4">
    <source>
        <dbReference type="ARBA" id="ARBA00022801"/>
    </source>
</evidence>
<dbReference type="PANTHER" id="PTHR30255">
    <property type="entry name" value="SINGLE-STRANDED-DNA-SPECIFIC EXONUCLEASE RECJ"/>
    <property type="match status" value="1"/>
</dbReference>
<gene>
    <name evidence="9" type="primary">recJ</name>
    <name evidence="9" type="ORF">PEDI_28910</name>
</gene>
<proteinExistence type="inferred from homology"/>
<dbReference type="InterPro" id="IPR001667">
    <property type="entry name" value="DDH_dom"/>
</dbReference>
<comment type="caution">
    <text evidence="9">The sequence shown here is derived from an EMBL/GenBank/DDBJ whole genome shotgun (WGS) entry which is preliminary data.</text>
</comment>
<organism evidence="9 10">
    <name type="scientific">Persicobacter diffluens</name>
    <dbReference type="NCBI Taxonomy" id="981"/>
    <lineage>
        <taxon>Bacteria</taxon>
        <taxon>Pseudomonadati</taxon>
        <taxon>Bacteroidota</taxon>
        <taxon>Cytophagia</taxon>
        <taxon>Cytophagales</taxon>
        <taxon>Persicobacteraceae</taxon>
        <taxon>Persicobacter</taxon>
    </lineage>
</organism>
<reference evidence="9 10" key="1">
    <citation type="submission" date="2021-12" db="EMBL/GenBank/DDBJ databases">
        <title>Genome sequencing of bacteria with rrn-lacking chromosome and rrn-plasmid.</title>
        <authorList>
            <person name="Anda M."/>
            <person name="Iwasaki W."/>
        </authorList>
    </citation>
    <scope>NUCLEOTIDE SEQUENCE [LARGE SCALE GENOMIC DNA]</scope>
    <source>
        <strain evidence="9 10">NBRC 15940</strain>
    </source>
</reference>
<dbReference type="AlphaFoldDB" id="A0AAN4VYI4"/>
<dbReference type="InterPro" id="IPR041122">
    <property type="entry name" value="RecJ_OB"/>
</dbReference>
<evidence type="ECO:0000256" key="2">
    <source>
        <dbReference type="ARBA" id="ARBA00019841"/>
    </source>
</evidence>
<feature type="domain" description="DHHA1" evidence="7">
    <location>
        <begin position="351"/>
        <end position="442"/>
    </location>
</feature>
<dbReference type="InterPro" id="IPR051673">
    <property type="entry name" value="SSDNA_exonuclease_RecJ"/>
</dbReference>
<evidence type="ECO:0000313" key="9">
    <source>
        <dbReference type="EMBL" id="GJM62339.1"/>
    </source>
</evidence>
<dbReference type="RefSeq" id="WP_338237632.1">
    <property type="nucleotide sequence ID" value="NZ_BQKE01000001.1"/>
</dbReference>
<keyword evidence="3" id="KW-0540">Nuclease</keyword>
<dbReference type="Gene3D" id="3.10.310.30">
    <property type="match status" value="1"/>
</dbReference>
<keyword evidence="4" id="KW-0378">Hydrolase</keyword>
<evidence type="ECO:0000256" key="1">
    <source>
        <dbReference type="ARBA" id="ARBA00005915"/>
    </source>
</evidence>
<dbReference type="NCBIfam" id="TIGR00644">
    <property type="entry name" value="recJ"/>
    <property type="match status" value="1"/>
</dbReference>
<keyword evidence="5 9" id="KW-0269">Exonuclease</keyword>
<dbReference type="InterPro" id="IPR004610">
    <property type="entry name" value="RecJ"/>
</dbReference>
<dbReference type="GO" id="GO:0003676">
    <property type="term" value="F:nucleic acid binding"/>
    <property type="evidence" value="ECO:0007669"/>
    <property type="project" value="InterPro"/>
</dbReference>
<dbReference type="EMBL" id="BQKE01000001">
    <property type="protein sequence ID" value="GJM62339.1"/>
    <property type="molecule type" value="Genomic_DNA"/>
</dbReference>
<sequence>MVKKWVYKAAPPQEDVDRLMTQVGVSETVATLLAQRQITDYDEAKQFFRPSLEHLHDPFLMKGMAEAVDRLQEAFQRREKILVYGDYDVDGTTSVALVYGFLKEYYPNLEFYVPDRYKEGYGVSQKGIEYARDNNFKLIISLDCGIKAVDRVQQAKDWDIDFIICDHHRPGSVLPPAVAILDPKQEDCQYPFTELSGCGVGFKLMQGYCRKFDIPEQKLFTYLDMVAVSIASDIVPVSGENRVLAYFGLKVLNKKPSHGLQALMNLGSGISKMTISSIVFGIGPRINAAGRMAHASGAVELLLARDKEEADILAQRIETKNEIRRNFDTNITAEAISMIEKTGGVQAKSTVLFKSDWHKGVIGIVASRCIDKFYRPTIILTESNRKATGSARSVDGFDIYEAISECSDLLEQFGGHRYAAGLTLEIDKVDEFRRRFNKVVEERITEDQLVPRLNIDKKITLDEVNYKLYNILKQMAPFGPENMTPIFVSEDLKITERPRLLKGEHLKFKVVQDGTQQPLEAIGFGFGQYFDLVNSGMRFRMAYSVEENIYMGRKSLQLYVKDIKFEE</sequence>
<dbReference type="Pfam" id="PF17768">
    <property type="entry name" value="RecJ_OB"/>
    <property type="match status" value="1"/>
</dbReference>
<dbReference type="Proteomes" id="UP001310022">
    <property type="component" value="Unassembled WGS sequence"/>
</dbReference>
<dbReference type="Pfam" id="PF02272">
    <property type="entry name" value="DHHA1"/>
    <property type="match status" value="1"/>
</dbReference>
<dbReference type="GO" id="GO:0006310">
    <property type="term" value="P:DNA recombination"/>
    <property type="evidence" value="ECO:0007669"/>
    <property type="project" value="InterPro"/>
</dbReference>
<dbReference type="GO" id="GO:0006281">
    <property type="term" value="P:DNA repair"/>
    <property type="evidence" value="ECO:0007669"/>
    <property type="project" value="InterPro"/>
</dbReference>
<evidence type="ECO:0000256" key="3">
    <source>
        <dbReference type="ARBA" id="ARBA00022722"/>
    </source>
</evidence>
<dbReference type="Gene3D" id="3.90.1640.30">
    <property type="match status" value="1"/>
</dbReference>
<evidence type="ECO:0000259" key="8">
    <source>
        <dbReference type="Pfam" id="PF17768"/>
    </source>
</evidence>
<feature type="domain" description="RecJ OB" evidence="8">
    <location>
        <begin position="455"/>
        <end position="562"/>
    </location>
</feature>
<keyword evidence="10" id="KW-1185">Reference proteome</keyword>
<dbReference type="GO" id="GO:0008409">
    <property type="term" value="F:5'-3' exonuclease activity"/>
    <property type="evidence" value="ECO:0007669"/>
    <property type="project" value="InterPro"/>
</dbReference>
<name>A0AAN4VYI4_9BACT</name>
<evidence type="ECO:0000256" key="5">
    <source>
        <dbReference type="ARBA" id="ARBA00022839"/>
    </source>
</evidence>
<dbReference type="PANTHER" id="PTHR30255:SF2">
    <property type="entry name" value="SINGLE-STRANDED-DNA-SPECIFIC EXONUCLEASE RECJ"/>
    <property type="match status" value="1"/>
</dbReference>
<evidence type="ECO:0000259" key="7">
    <source>
        <dbReference type="Pfam" id="PF02272"/>
    </source>
</evidence>
<evidence type="ECO:0000313" key="10">
    <source>
        <dbReference type="Proteomes" id="UP001310022"/>
    </source>
</evidence>
<protein>
    <recommendedName>
        <fullName evidence="2">Single-stranded-DNA-specific exonuclease RecJ</fullName>
    </recommendedName>
</protein>
<dbReference type="InterPro" id="IPR038763">
    <property type="entry name" value="DHH_sf"/>
</dbReference>
<feature type="domain" description="DDH" evidence="6">
    <location>
        <begin position="80"/>
        <end position="229"/>
    </location>
</feature>
<dbReference type="SUPFAM" id="SSF64182">
    <property type="entry name" value="DHH phosphoesterases"/>
    <property type="match status" value="1"/>
</dbReference>
<evidence type="ECO:0000259" key="6">
    <source>
        <dbReference type="Pfam" id="PF01368"/>
    </source>
</evidence>
<comment type="similarity">
    <text evidence="1">Belongs to the RecJ family.</text>
</comment>